<feature type="compositionally biased region" description="Low complexity" evidence="5">
    <location>
        <begin position="76"/>
        <end position="100"/>
    </location>
</feature>
<comment type="caution">
    <text evidence="7">The sequence shown here is derived from an EMBL/GenBank/DDBJ whole genome shotgun (WGS) entry which is preliminary data.</text>
</comment>
<dbReference type="NCBIfam" id="NF005457">
    <property type="entry name" value="PRK07051.1"/>
    <property type="match status" value="1"/>
</dbReference>
<feature type="region of interest" description="Disordered" evidence="5">
    <location>
        <begin position="20"/>
        <end position="135"/>
    </location>
</feature>
<dbReference type="PANTHER" id="PTHR45266:SF3">
    <property type="entry name" value="OXALOACETATE DECARBOXYLASE ALPHA CHAIN"/>
    <property type="match status" value="1"/>
</dbReference>
<evidence type="ECO:0000256" key="1">
    <source>
        <dbReference type="ARBA" id="ARBA00003761"/>
    </source>
</evidence>
<sequence>MELSKIQELLRLVAESGVSEVEIEEDDFKLTIRQDSPQQVLMQPATQPAQMQYGPPRQPQYPSQAPPQQAPPQQGPQPQQQPSHASASSPPPASGGAQAANEAGPDDTSTAPAPDATENGTAEAEETDAAAEEHVVKAPIVGTFYRAPSPDDPPFVEVGDEVQEGDVLCIIEAMKLMNEIECETSGTVKEILVEDAEPVEFDQPLFVLDEG</sequence>
<keyword evidence="4" id="KW-0444">Lipid biosynthesis</keyword>
<evidence type="ECO:0000259" key="6">
    <source>
        <dbReference type="PROSITE" id="PS50968"/>
    </source>
</evidence>
<comment type="pathway">
    <text evidence="4">Lipid metabolism; fatty acid biosynthesis.</text>
</comment>
<keyword evidence="4" id="KW-0276">Fatty acid metabolism</keyword>
<dbReference type="InterPro" id="IPR011053">
    <property type="entry name" value="Single_hybrid_motif"/>
</dbReference>
<feature type="domain" description="Lipoyl-binding" evidence="6">
    <location>
        <begin position="133"/>
        <end position="209"/>
    </location>
</feature>
<dbReference type="AlphaFoldDB" id="A0A9X2UL12"/>
<dbReference type="NCBIfam" id="TIGR00531">
    <property type="entry name" value="BCCP"/>
    <property type="match status" value="1"/>
</dbReference>
<reference evidence="7" key="1">
    <citation type="submission" date="2022-08" db="EMBL/GenBank/DDBJ databases">
        <title>Genomic Encyclopedia of Type Strains, Phase V (KMG-V): Genome sequencing to study the core and pangenomes of soil and plant-associated prokaryotes.</title>
        <authorList>
            <person name="Whitman W."/>
        </authorList>
    </citation>
    <scope>NUCLEOTIDE SEQUENCE</scope>
    <source>
        <strain evidence="7">SP3012</strain>
    </source>
</reference>
<evidence type="ECO:0000313" key="7">
    <source>
        <dbReference type="EMBL" id="MCS4036826.1"/>
    </source>
</evidence>
<evidence type="ECO:0000256" key="2">
    <source>
        <dbReference type="ARBA" id="ARBA00017562"/>
    </source>
</evidence>
<dbReference type="CDD" id="cd06850">
    <property type="entry name" value="biotinyl_domain"/>
    <property type="match status" value="1"/>
</dbReference>
<dbReference type="InterPro" id="IPR000089">
    <property type="entry name" value="Biotin_lipoyl"/>
</dbReference>
<name>A0A9X2UL12_9BACT</name>
<evidence type="ECO:0000313" key="8">
    <source>
        <dbReference type="Proteomes" id="UP001155040"/>
    </source>
</evidence>
<gene>
    <name evidence="7" type="ORF">GGQ01_001896</name>
</gene>
<evidence type="ECO:0000256" key="5">
    <source>
        <dbReference type="SAM" id="MobiDB-lite"/>
    </source>
</evidence>
<dbReference type="InterPro" id="IPR050709">
    <property type="entry name" value="Biotin_Carboxyl_Carrier/Decarb"/>
</dbReference>
<feature type="compositionally biased region" description="Pro residues" evidence="5">
    <location>
        <begin position="56"/>
        <end position="75"/>
    </location>
</feature>
<protein>
    <recommendedName>
        <fullName evidence="2 4">Biotin carboxyl carrier protein of acetyl-CoA carboxylase</fullName>
    </recommendedName>
</protein>
<dbReference type="SUPFAM" id="SSF51230">
    <property type="entry name" value="Single hybrid motif"/>
    <property type="match status" value="1"/>
</dbReference>
<dbReference type="RefSeq" id="WP_259078062.1">
    <property type="nucleotide sequence ID" value="NZ_JANTZC010000011.1"/>
</dbReference>
<dbReference type="PROSITE" id="PS50968">
    <property type="entry name" value="BIOTINYL_LIPOYL"/>
    <property type="match status" value="1"/>
</dbReference>
<organism evidence="7 8">
    <name type="scientific">Salinibacter ruber</name>
    <dbReference type="NCBI Taxonomy" id="146919"/>
    <lineage>
        <taxon>Bacteria</taxon>
        <taxon>Pseudomonadati</taxon>
        <taxon>Rhodothermota</taxon>
        <taxon>Rhodothermia</taxon>
        <taxon>Rhodothermales</taxon>
        <taxon>Salinibacteraceae</taxon>
        <taxon>Salinibacter</taxon>
    </lineage>
</organism>
<dbReference type="EMBL" id="JANUBF010000011">
    <property type="protein sequence ID" value="MCS4036826.1"/>
    <property type="molecule type" value="Genomic_DNA"/>
</dbReference>
<feature type="compositionally biased region" description="Polar residues" evidence="5">
    <location>
        <begin position="33"/>
        <end position="50"/>
    </location>
</feature>
<dbReference type="InterPro" id="IPR001249">
    <property type="entry name" value="AcCoA_biotinCC"/>
</dbReference>
<dbReference type="GO" id="GO:0006633">
    <property type="term" value="P:fatty acid biosynthetic process"/>
    <property type="evidence" value="ECO:0007669"/>
    <property type="project" value="UniProtKB-KW"/>
</dbReference>
<evidence type="ECO:0000256" key="4">
    <source>
        <dbReference type="RuleBase" id="RU364072"/>
    </source>
</evidence>
<dbReference type="Gene3D" id="2.40.50.100">
    <property type="match status" value="1"/>
</dbReference>
<dbReference type="GO" id="GO:0009317">
    <property type="term" value="C:acetyl-CoA carboxylase complex"/>
    <property type="evidence" value="ECO:0007669"/>
    <property type="project" value="InterPro"/>
</dbReference>
<dbReference type="FunFam" id="2.40.50.100:FF:000003">
    <property type="entry name" value="Acetyl-CoA carboxylase biotin carboxyl carrier protein"/>
    <property type="match status" value="1"/>
</dbReference>
<proteinExistence type="predicted"/>
<accession>A0A9X2UL12</accession>
<dbReference type="GO" id="GO:0003989">
    <property type="term" value="F:acetyl-CoA carboxylase activity"/>
    <property type="evidence" value="ECO:0007669"/>
    <property type="project" value="InterPro"/>
</dbReference>
<comment type="function">
    <text evidence="1 4">This protein is a component of the acetyl coenzyme A carboxylase complex; first, biotin carboxylase catalyzes the carboxylation of the carrier protein and then the transcarboxylase transfers the carboxyl group to form malonyl-CoA.</text>
</comment>
<keyword evidence="4" id="KW-0443">Lipid metabolism</keyword>
<dbReference type="Proteomes" id="UP001155040">
    <property type="component" value="Unassembled WGS sequence"/>
</dbReference>
<evidence type="ECO:0000256" key="3">
    <source>
        <dbReference type="ARBA" id="ARBA00023267"/>
    </source>
</evidence>
<dbReference type="Pfam" id="PF00364">
    <property type="entry name" value="Biotin_lipoyl"/>
    <property type="match status" value="1"/>
</dbReference>
<keyword evidence="3 4" id="KW-0092">Biotin</keyword>
<dbReference type="PRINTS" id="PR01071">
    <property type="entry name" value="ACOABIOTINCC"/>
</dbReference>
<dbReference type="PANTHER" id="PTHR45266">
    <property type="entry name" value="OXALOACETATE DECARBOXYLASE ALPHA CHAIN"/>
    <property type="match status" value="1"/>
</dbReference>
<keyword evidence="4" id="KW-0275">Fatty acid biosynthesis</keyword>